<evidence type="ECO:0000259" key="1">
    <source>
        <dbReference type="Pfam" id="PF01048"/>
    </source>
</evidence>
<dbReference type="SUPFAM" id="SSF53167">
    <property type="entry name" value="Purine and uridine phosphorylases"/>
    <property type="match status" value="1"/>
</dbReference>
<dbReference type="Proteomes" id="UP001301958">
    <property type="component" value="Unassembled WGS sequence"/>
</dbReference>
<reference evidence="2" key="1">
    <citation type="journal article" date="2023" name="Mol. Phylogenet. Evol.">
        <title>Genome-scale phylogeny and comparative genomics of the fungal order Sordariales.</title>
        <authorList>
            <person name="Hensen N."/>
            <person name="Bonometti L."/>
            <person name="Westerberg I."/>
            <person name="Brannstrom I.O."/>
            <person name="Guillou S."/>
            <person name="Cros-Aarteil S."/>
            <person name="Calhoun S."/>
            <person name="Haridas S."/>
            <person name="Kuo A."/>
            <person name="Mondo S."/>
            <person name="Pangilinan J."/>
            <person name="Riley R."/>
            <person name="LaButti K."/>
            <person name="Andreopoulos B."/>
            <person name="Lipzen A."/>
            <person name="Chen C."/>
            <person name="Yan M."/>
            <person name="Daum C."/>
            <person name="Ng V."/>
            <person name="Clum A."/>
            <person name="Steindorff A."/>
            <person name="Ohm R.A."/>
            <person name="Martin F."/>
            <person name="Silar P."/>
            <person name="Natvig D.O."/>
            <person name="Lalanne C."/>
            <person name="Gautier V."/>
            <person name="Ament-Velasquez S.L."/>
            <person name="Kruys A."/>
            <person name="Hutchinson M.I."/>
            <person name="Powell A.J."/>
            <person name="Barry K."/>
            <person name="Miller A.N."/>
            <person name="Grigoriev I.V."/>
            <person name="Debuchy R."/>
            <person name="Gladieux P."/>
            <person name="Hiltunen Thoren M."/>
            <person name="Johannesson H."/>
        </authorList>
    </citation>
    <scope>NUCLEOTIDE SEQUENCE</scope>
    <source>
        <strain evidence="2">CBS 990.96</strain>
    </source>
</reference>
<reference evidence="2" key="2">
    <citation type="submission" date="2023-05" db="EMBL/GenBank/DDBJ databases">
        <authorList>
            <consortium name="Lawrence Berkeley National Laboratory"/>
            <person name="Steindorff A."/>
            <person name="Hensen N."/>
            <person name="Bonometti L."/>
            <person name="Westerberg I."/>
            <person name="Brannstrom I.O."/>
            <person name="Guillou S."/>
            <person name="Cros-Aarteil S."/>
            <person name="Calhoun S."/>
            <person name="Haridas S."/>
            <person name="Kuo A."/>
            <person name="Mondo S."/>
            <person name="Pangilinan J."/>
            <person name="Riley R."/>
            <person name="Labutti K."/>
            <person name="Andreopoulos B."/>
            <person name="Lipzen A."/>
            <person name="Chen C."/>
            <person name="Yanf M."/>
            <person name="Daum C."/>
            <person name="Ng V."/>
            <person name="Clum A."/>
            <person name="Ohm R."/>
            <person name="Martin F."/>
            <person name="Silar P."/>
            <person name="Natvig D."/>
            <person name="Lalanne C."/>
            <person name="Gautier V."/>
            <person name="Ament-Velasquez S.L."/>
            <person name="Kruys A."/>
            <person name="Hutchinson M.I."/>
            <person name="Powell A.J."/>
            <person name="Barry K."/>
            <person name="Miller A.N."/>
            <person name="Grigoriev I.V."/>
            <person name="Debuchy R."/>
            <person name="Gladieux P."/>
            <person name="Thoren M.H."/>
            <person name="Johannesson H."/>
        </authorList>
    </citation>
    <scope>NUCLEOTIDE SEQUENCE</scope>
    <source>
        <strain evidence="2">CBS 990.96</strain>
    </source>
</reference>
<feature type="domain" description="Nucleoside phosphorylase" evidence="1">
    <location>
        <begin position="47"/>
        <end position="274"/>
    </location>
</feature>
<dbReference type="InterPro" id="IPR000845">
    <property type="entry name" value="Nucleoside_phosphorylase_d"/>
</dbReference>
<dbReference type="InterPro" id="IPR035994">
    <property type="entry name" value="Nucleoside_phosphorylase_sf"/>
</dbReference>
<comment type="caution">
    <text evidence="2">The sequence shown here is derived from an EMBL/GenBank/DDBJ whole genome shotgun (WGS) entry which is preliminary data.</text>
</comment>
<sequence>MELHPPTWLSSSKMPNMRGREAESTINQIFMAHRPHGTPPGCCDFGIAIICALPLEATAVTELLEESWDVMKLDIQPNDANAYSIDSIGPHSVVLVHLPRMGKVSSATVAAHLGRSFPSLRLAVMVGICGGIPVGSDDQVLLDVVISDKIVEYDLGKQCLQDLQRSLGDSAAYPGRKWDKLFRPDYVHRHRKSLDCSECTDNKVCDLSVKIACEELGCSEEGLETNLRLRESHNPVIHFGFLASGDTVMRSGKLRDDIAKQTNAIAFDMEGAGMCKGFPSWVVIKSVYTLHPEDLSALGVNSLHARLFFNLDDSKNKHAHSYSYSSH</sequence>
<dbReference type="PANTHER" id="PTHR46082">
    <property type="entry name" value="ATP/GTP-BINDING PROTEIN-RELATED"/>
    <property type="match status" value="1"/>
</dbReference>
<dbReference type="PANTHER" id="PTHR46082:SF6">
    <property type="entry name" value="AAA+ ATPASE DOMAIN-CONTAINING PROTEIN-RELATED"/>
    <property type="match status" value="1"/>
</dbReference>
<organism evidence="2 3">
    <name type="scientific">Podospora fimiseda</name>
    <dbReference type="NCBI Taxonomy" id="252190"/>
    <lineage>
        <taxon>Eukaryota</taxon>
        <taxon>Fungi</taxon>
        <taxon>Dikarya</taxon>
        <taxon>Ascomycota</taxon>
        <taxon>Pezizomycotina</taxon>
        <taxon>Sordariomycetes</taxon>
        <taxon>Sordariomycetidae</taxon>
        <taxon>Sordariales</taxon>
        <taxon>Podosporaceae</taxon>
        <taxon>Podospora</taxon>
    </lineage>
</organism>
<proteinExistence type="predicted"/>
<keyword evidence="3" id="KW-1185">Reference proteome</keyword>
<evidence type="ECO:0000313" key="2">
    <source>
        <dbReference type="EMBL" id="KAK4223528.1"/>
    </source>
</evidence>
<evidence type="ECO:0000313" key="3">
    <source>
        <dbReference type="Proteomes" id="UP001301958"/>
    </source>
</evidence>
<dbReference type="Gene3D" id="3.40.50.1580">
    <property type="entry name" value="Nucleoside phosphorylase domain"/>
    <property type="match status" value="1"/>
</dbReference>
<name>A0AAN7BHT0_9PEZI</name>
<dbReference type="GO" id="GO:0009116">
    <property type="term" value="P:nucleoside metabolic process"/>
    <property type="evidence" value="ECO:0007669"/>
    <property type="project" value="InterPro"/>
</dbReference>
<gene>
    <name evidence="2" type="ORF">QBC38DRAFT_548410</name>
</gene>
<accession>A0AAN7BHT0</accession>
<dbReference type="InterPro" id="IPR053137">
    <property type="entry name" value="NLR-like"/>
</dbReference>
<dbReference type="EMBL" id="MU865424">
    <property type="protein sequence ID" value="KAK4223528.1"/>
    <property type="molecule type" value="Genomic_DNA"/>
</dbReference>
<dbReference type="GO" id="GO:0003824">
    <property type="term" value="F:catalytic activity"/>
    <property type="evidence" value="ECO:0007669"/>
    <property type="project" value="InterPro"/>
</dbReference>
<dbReference type="Pfam" id="PF01048">
    <property type="entry name" value="PNP_UDP_1"/>
    <property type="match status" value="1"/>
</dbReference>
<dbReference type="AlphaFoldDB" id="A0AAN7BHT0"/>
<protein>
    <submittedName>
        <fullName evidence="2">Nucleoside phosphorylase domain-containing protein</fullName>
    </submittedName>
</protein>